<dbReference type="InterPro" id="IPR038694">
    <property type="entry name" value="DUF427_sf"/>
</dbReference>
<dbReference type="PANTHER" id="PTHR43058">
    <property type="entry name" value="SLR0655 PROTEIN"/>
    <property type="match status" value="1"/>
</dbReference>
<evidence type="ECO:0000313" key="4">
    <source>
        <dbReference type="Proteomes" id="UP000321118"/>
    </source>
</evidence>
<dbReference type="OrthoDB" id="285364at2"/>
<keyword evidence="4" id="KW-1185">Reference proteome</keyword>
<dbReference type="AlphaFoldDB" id="A0A510VB29"/>
<reference evidence="3 4" key="1">
    <citation type="submission" date="2019-07" db="EMBL/GenBank/DDBJ databases">
        <title>Whole genome shotgun sequence of Cellulomonas xylanilytica NBRC 101102.</title>
        <authorList>
            <person name="Hosoyama A."/>
            <person name="Uohara A."/>
            <person name="Ohji S."/>
            <person name="Ichikawa N."/>
        </authorList>
    </citation>
    <scope>NUCLEOTIDE SEQUENCE [LARGE SCALE GENOMIC DNA]</scope>
    <source>
        <strain evidence="3 4">NBRC 101102</strain>
    </source>
</reference>
<dbReference type="InterPro" id="IPR007361">
    <property type="entry name" value="DUF427"/>
</dbReference>
<evidence type="ECO:0000313" key="3">
    <source>
        <dbReference type="EMBL" id="GEK22335.1"/>
    </source>
</evidence>
<protein>
    <recommendedName>
        <fullName evidence="2">DUF427 domain-containing protein</fullName>
    </recommendedName>
</protein>
<name>A0A510VB29_9CELL</name>
<proteinExistence type="predicted"/>
<evidence type="ECO:0000259" key="2">
    <source>
        <dbReference type="Pfam" id="PF04248"/>
    </source>
</evidence>
<dbReference type="Proteomes" id="UP000321118">
    <property type="component" value="Unassembled WGS sequence"/>
</dbReference>
<gene>
    <name evidence="3" type="ORF">CXY01_28550</name>
</gene>
<dbReference type="Pfam" id="PF04248">
    <property type="entry name" value="NTP_transf_9"/>
    <property type="match status" value="1"/>
</dbReference>
<feature type="region of interest" description="Disordered" evidence="1">
    <location>
        <begin position="1"/>
        <end position="22"/>
    </location>
</feature>
<dbReference type="Gene3D" id="2.170.150.40">
    <property type="entry name" value="Domain of unknown function (DUF427)"/>
    <property type="match status" value="1"/>
</dbReference>
<feature type="domain" description="DUF427" evidence="2">
    <location>
        <begin position="31"/>
        <end position="122"/>
    </location>
</feature>
<evidence type="ECO:0000256" key="1">
    <source>
        <dbReference type="SAM" id="MobiDB-lite"/>
    </source>
</evidence>
<sequence length="163" mass="17375">MTPTPLPAAPGQESVWDYPRPPRVEPTSELVVVTLGGMPVATTSDAVRVLETSHPPVYYLPFDAFEPGVLEPAVGSSVCEYKGVASYVSVRAGGRLLPRIGWTYPAPLPGYEVLADRVALYAGDLRCTVDGELVEPQPGGFYGGWITSRVVGPFKGSPGTRGW</sequence>
<dbReference type="PANTHER" id="PTHR43058:SF1">
    <property type="entry name" value="DUF427 DOMAIN-CONTAINING PROTEIN"/>
    <property type="match status" value="1"/>
</dbReference>
<dbReference type="EMBL" id="BJUB01000009">
    <property type="protein sequence ID" value="GEK22335.1"/>
    <property type="molecule type" value="Genomic_DNA"/>
</dbReference>
<accession>A0A510VB29</accession>
<dbReference type="RefSeq" id="WP_146928165.1">
    <property type="nucleotide sequence ID" value="NZ_BJUB01000009.1"/>
</dbReference>
<organism evidence="3 4">
    <name type="scientific">Cellulomonas xylanilytica</name>
    <dbReference type="NCBI Taxonomy" id="233583"/>
    <lineage>
        <taxon>Bacteria</taxon>
        <taxon>Bacillati</taxon>
        <taxon>Actinomycetota</taxon>
        <taxon>Actinomycetes</taxon>
        <taxon>Micrococcales</taxon>
        <taxon>Cellulomonadaceae</taxon>
        <taxon>Cellulomonas</taxon>
    </lineage>
</organism>
<comment type="caution">
    <text evidence="3">The sequence shown here is derived from an EMBL/GenBank/DDBJ whole genome shotgun (WGS) entry which is preliminary data.</text>
</comment>